<sequence>MCFLMFQAGRAPSSNSRSILVSLTATSTADFLVLNDLAGVVTLVLPAFPLFRPTRVGGPLLELSSSSPSLSLSSLLDSPSELLSSSFSFSSLAFFTISLSFFPISLSFFTISISFFSIGTGLLSSTPAVFISATVFVTVSSFFVSFVLIKTCPGSKDLFGVITFLLGSLPLVFTEETSFISTS</sequence>
<dbReference type="EMBL" id="HBUF01048491">
    <property type="protein sequence ID" value="CAG6620783.1"/>
    <property type="molecule type" value="Transcribed_RNA"/>
</dbReference>
<dbReference type="AlphaFoldDB" id="A0A8D8M4T6"/>
<accession>A0A8D8M4T6</accession>
<dbReference type="EMBL" id="HBUF01048489">
    <property type="protein sequence ID" value="CAG6620773.1"/>
    <property type="molecule type" value="Transcribed_RNA"/>
</dbReference>
<feature type="transmembrane region" description="Helical" evidence="1">
    <location>
        <begin position="158"/>
        <end position="174"/>
    </location>
</feature>
<name>A0A8D8M4T6_9HEMI</name>
<evidence type="ECO:0000313" key="2">
    <source>
        <dbReference type="EMBL" id="CAG6620773.1"/>
    </source>
</evidence>
<proteinExistence type="predicted"/>
<keyword evidence="1" id="KW-0472">Membrane</keyword>
<evidence type="ECO:0000256" key="1">
    <source>
        <dbReference type="SAM" id="Phobius"/>
    </source>
</evidence>
<keyword evidence="1" id="KW-0812">Transmembrane</keyword>
<reference evidence="2" key="1">
    <citation type="submission" date="2021-05" db="EMBL/GenBank/DDBJ databases">
        <authorList>
            <person name="Alioto T."/>
            <person name="Alioto T."/>
            <person name="Gomez Garrido J."/>
        </authorList>
    </citation>
    <scope>NUCLEOTIDE SEQUENCE</scope>
</reference>
<organism evidence="2">
    <name type="scientific">Cacopsylla melanoneura</name>
    <dbReference type="NCBI Taxonomy" id="428564"/>
    <lineage>
        <taxon>Eukaryota</taxon>
        <taxon>Metazoa</taxon>
        <taxon>Ecdysozoa</taxon>
        <taxon>Arthropoda</taxon>
        <taxon>Hexapoda</taxon>
        <taxon>Insecta</taxon>
        <taxon>Pterygota</taxon>
        <taxon>Neoptera</taxon>
        <taxon>Paraneoptera</taxon>
        <taxon>Hemiptera</taxon>
        <taxon>Sternorrhyncha</taxon>
        <taxon>Psylloidea</taxon>
        <taxon>Psyllidae</taxon>
        <taxon>Psyllinae</taxon>
        <taxon>Cacopsylla</taxon>
    </lineage>
</organism>
<keyword evidence="1" id="KW-1133">Transmembrane helix</keyword>
<protein>
    <submittedName>
        <fullName evidence="2">Uncharacterized protein</fullName>
    </submittedName>
</protein>
<feature type="transmembrane region" description="Helical" evidence="1">
    <location>
        <begin position="128"/>
        <end position="149"/>
    </location>
</feature>
<feature type="transmembrane region" description="Helical" evidence="1">
    <location>
        <begin position="92"/>
        <end position="116"/>
    </location>
</feature>